<comment type="caution">
    <text evidence="3">The sequence shown here is derived from an EMBL/GenBank/DDBJ whole genome shotgun (WGS) entry which is preliminary data.</text>
</comment>
<gene>
    <name evidence="3" type="ORF">W822_04790</name>
</gene>
<name>V8QZI6_9BURK</name>
<reference evidence="3 4" key="1">
    <citation type="journal article" date="2014" name="Genome Announc.">
        <title>Draft Genome Sequence of Advenella kashmirensis Strain W13003, a Polycyclic Aromatic Hydrocarbon-Degrading Bacterium.</title>
        <authorList>
            <person name="Wang X."/>
            <person name="Jin D."/>
            <person name="Zhou L."/>
            <person name="Wu L."/>
            <person name="An W."/>
            <person name="Zhao L."/>
        </authorList>
    </citation>
    <scope>NUCLEOTIDE SEQUENCE [LARGE SCALE GENOMIC DNA]</scope>
    <source>
        <strain evidence="3 4">W13003</strain>
    </source>
</reference>
<dbReference type="GO" id="GO:0016289">
    <property type="term" value="F:acyl-CoA hydrolase activity"/>
    <property type="evidence" value="ECO:0007669"/>
    <property type="project" value="UniProtKB-ARBA"/>
</dbReference>
<organism evidence="3 4">
    <name type="scientific">Advenella kashmirensis W13003</name>
    <dbReference type="NCBI Taxonomy" id="1424334"/>
    <lineage>
        <taxon>Bacteria</taxon>
        <taxon>Pseudomonadati</taxon>
        <taxon>Pseudomonadota</taxon>
        <taxon>Betaproteobacteria</taxon>
        <taxon>Burkholderiales</taxon>
        <taxon>Alcaligenaceae</taxon>
    </lineage>
</organism>
<dbReference type="CDD" id="cd03443">
    <property type="entry name" value="PaaI_thioesterase"/>
    <property type="match status" value="1"/>
</dbReference>
<accession>V8QZI6</accession>
<dbReference type="STRING" id="1424334.W822_04790"/>
<sequence>MTTDPTFFGVQIPLLNKIRIVEDAIHDANTISAILPYDESNNNARGQVSGPALTALLDFSMAASVRAHSPLTHTVATIDLFLKFLKPAESDVYAECTCEHRTNGICIARGVVYDEKGEKIAIANGTFKLIATEQCERKQ</sequence>
<dbReference type="Gene3D" id="3.10.129.10">
    <property type="entry name" value="Hotdog Thioesterase"/>
    <property type="match status" value="1"/>
</dbReference>
<evidence type="ECO:0000313" key="4">
    <source>
        <dbReference type="Proteomes" id="UP000018733"/>
    </source>
</evidence>
<proteinExistence type="predicted"/>
<protein>
    <recommendedName>
        <fullName evidence="2">Thioesterase domain-containing protein</fullName>
    </recommendedName>
</protein>
<feature type="domain" description="Thioesterase" evidence="2">
    <location>
        <begin position="46"/>
        <end position="120"/>
    </location>
</feature>
<dbReference type="EMBL" id="AYXT01000001">
    <property type="protein sequence ID" value="ETF04740.1"/>
    <property type="molecule type" value="Genomic_DNA"/>
</dbReference>
<evidence type="ECO:0000313" key="3">
    <source>
        <dbReference type="EMBL" id="ETF04740.1"/>
    </source>
</evidence>
<dbReference type="OrthoDB" id="8851832at2"/>
<dbReference type="InterPro" id="IPR006683">
    <property type="entry name" value="Thioestr_dom"/>
</dbReference>
<dbReference type="Proteomes" id="UP000018733">
    <property type="component" value="Unassembled WGS sequence"/>
</dbReference>
<evidence type="ECO:0000259" key="2">
    <source>
        <dbReference type="Pfam" id="PF03061"/>
    </source>
</evidence>
<dbReference type="Pfam" id="PF03061">
    <property type="entry name" value="4HBT"/>
    <property type="match status" value="1"/>
</dbReference>
<dbReference type="RefSeq" id="WP_024004021.1">
    <property type="nucleotide sequence ID" value="NZ_KI650979.1"/>
</dbReference>
<dbReference type="InterPro" id="IPR029069">
    <property type="entry name" value="HotDog_dom_sf"/>
</dbReference>
<keyword evidence="4" id="KW-1185">Reference proteome</keyword>
<dbReference type="SUPFAM" id="SSF54637">
    <property type="entry name" value="Thioesterase/thiol ester dehydrase-isomerase"/>
    <property type="match status" value="1"/>
</dbReference>
<dbReference type="HOGENOM" id="CLU_089876_3_2_4"/>
<dbReference type="InterPro" id="IPR003736">
    <property type="entry name" value="PAAI_dom"/>
</dbReference>
<dbReference type="eggNOG" id="COG2050">
    <property type="taxonomic scope" value="Bacteria"/>
</dbReference>
<dbReference type="AlphaFoldDB" id="V8QZI6"/>
<dbReference type="NCBIfam" id="TIGR00369">
    <property type="entry name" value="unchar_dom_1"/>
    <property type="match status" value="1"/>
</dbReference>
<dbReference type="PATRIC" id="fig|1424334.3.peg.970"/>
<keyword evidence="1" id="KW-0378">Hydrolase</keyword>
<evidence type="ECO:0000256" key="1">
    <source>
        <dbReference type="ARBA" id="ARBA00022801"/>
    </source>
</evidence>